<proteinExistence type="predicted"/>
<dbReference type="Pfam" id="PF06037">
    <property type="entry name" value="DUF922"/>
    <property type="match status" value="1"/>
</dbReference>
<organism evidence="1 2">
    <name type="scientific">Mucilaginibacter ginkgonis</name>
    <dbReference type="NCBI Taxonomy" id="2682091"/>
    <lineage>
        <taxon>Bacteria</taxon>
        <taxon>Pseudomonadati</taxon>
        <taxon>Bacteroidota</taxon>
        <taxon>Sphingobacteriia</taxon>
        <taxon>Sphingobacteriales</taxon>
        <taxon>Sphingobacteriaceae</taxon>
        <taxon>Mucilaginibacter</taxon>
    </lineage>
</organism>
<name>A0A6I4HY06_9SPHI</name>
<accession>A0A6I4HY06</accession>
<dbReference type="KEGG" id="mgik:GO620_015495"/>
<keyword evidence="2" id="KW-1185">Reference proteome</keyword>
<dbReference type="EMBL" id="CP066775">
    <property type="protein sequence ID" value="QQL49557.1"/>
    <property type="molecule type" value="Genomic_DNA"/>
</dbReference>
<dbReference type="RefSeq" id="WP_157524667.1">
    <property type="nucleotide sequence ID" value="NZ_CP066775.1"/>
</dbReference>
<evidence type="ECO:0000313" key="1">
    <source>
        <dbReference type="EMBL" id="QQL49557.1"/>
    </source>
</evidence>
<reference evidence="1 2" key="1">
    <citation type="submission" date="2020-12" db="EMBL/GenBank/DDBJ databases">
        <title>HMF7856_wgs.fasta genome submission.</title>
        <authorList>
            <person name="Kang H."/>
            <person name="Kim H."/>
            <person name="Joh K."/>
        </authorList>
    </citation>
    <scope>NUCLEOTIDE SEQUENCE [LARGE SCALE GENOMIC DNA]</scope>
    <source>
        <strain evidence="1 2">HMF7856</strain>
    </source>
</reference>
<protein>
    <submittedName>
        <fullName evidence="1">DUF922 domain-containing protein</fullName>
    </submittedName>
</protein>
<sequence>MTLRFVRVICVIAVVFFAGLRSVNAQAYRQLSSFDFKGTPMPGGYIAYTNCSIDYTYQPVWMDGYYKLKINVNVQVNKNRSWIDRSRVNNPEMLAEVLKHEQGHYIFAYMMQQEMMDAGNKMRFGNDYDKQVSLVLNRIKNKYKQLNDDYDDDTEHMTNHVQQKSWDMYFRQSLGNRYANVVTVSQAR</sequence>
<dbReference type="Proteomes" id="UP000429232">
    <property type="component" value="Chromosome"/>
</dbReference>
<evidence type="ECO:0000313" key="2">
    <source>
        <dbReference type="Proteomes" id="UP000429232"/>
    </source>
</evidence>
<gene>
    <name evidence="1" type="ORF">GO620_015495</name>
</gene>
<dbReference type="InterPro" id="IPR010321">
    <property type="entry name" value="DUF922"/>
</dbReference>
<dbReference type="AlphaFoldDB" id="A0A6I4HY06"/>